<gene>
    <name evidence="2" type="ORF">COV02_01740</name>
</gene>
<dbReference type="InterPro" id="IPR000238">
    <property type="entry name" value="RbfA"/>
</dbReference>
<dbReference type="AlphaFoldDB" id="A0A2M8LAG2"/>
<proteinExistence type="predicted"/>
<name>A0A2M8LAG2_9BACT</name>
<dbReference type="EMBL" id="PFER01000026">
    <property type="protein sequence ID" value="PJE73609.1"/>
    <property type="molecule type" value="Genomic_DNA"/>
</dbReference>
<dbReference type="GO" id="GO:0006364">
    <property type="term" value="P:rRNA processing"/>
    <property type="evidence" value="ECO:0007669"/>
    <property type="project" value="InterPro"/>
</dbReference>
<comment type="caution">
    <text evidence="2">The sequence shown here is derived from an EMBL/GenBank/DDBJ whole genome shotgun (WGS) entry which is preliminary data.</text>
</comment>
<reference evidence="3" key="1">
    <citation type="submission" date="2017-09" db="EMBL/GenBank/DDBJ databases">
        <title>Depth-based differentiation of microbial function through sediment-hosted aquifers and enrichment of novel symbionts in the deep terrestrial subsurface.</title>
        <authorList>
            <person name="Probst A.J."/>
            <person name="Ladd B."/>
            <person name="Jarett J.K."/>
            <person name="Geller-Mcgrath D.E."/>
            <person name="Sieber C.M.K."/>
            <person name="Emerson J.B."/>
            <person name="Anantharaman K."/>
            <person name="Thomas B.C."/>
            <person name="Malmstrom R."/>
            <person name="Stieglmeier M."/>
            <person name="Klingl A."/>
            <person name="Woyke T."/>
            <person name="Ryan C.M."/>
            <person name="Banfield J.F."/>
        </authorList>
    </citation>
    <scope>NUCLEOTIDE SEQUENCE [LARGE SCALE GENOMIC DNA]</scope>
</reference>
<dbReference type="SUPFAM" id="SSF89919">
    <property type="entry name" value="Ribosome-binding factor A, RbfA"/>
    <property type="match status" value="1"/>
</dbReference>
<evidence type="ECO:0000256" key="1">
    <source>
        <dbReference type="ARBA" id="ARBA00022517"/>
    </source>
</evidence>
<dbReference type="Pfam" id="PF02033">
    <property type="entry name" value="RBFA"/>
    <property type="match status" value="1"/>
</dbReference>
<protein>
    <recommendedName>
        <fullName evidence="4">Ribosome-binding factor A</fullName>
    </recommendedName>
</protein>
<evidence type="ECO:0000313" key="3">
    <source>
        <dbReference type="Proteomes" id="UP000230959"/>
    </source>
</evidence>
<dbReference type="InterPro" id="IPR023799">
    <property type="entry name" value="RbfA_dom_sf"/>
</dbReference>
<organism evidence="2 3">
    <name type="scientific">Candidatus Terrybacteria bacterium CG10_big_fil_rev_8_21_14_0_10_41_10</name>
    <dbReference type="NCBI Taxonomy" id="1975026"/>
    <lineage>
        <taxon>Bacteria</taxon>
        <taxon>Candidatus Terryibacteriota</taxon>
    </lineage>
</organism>
<evidence type="ECO:0000313" key="2">
    <source>
        <dbReference type="EMBL" id="PJE73609.1"/>
    </source>
</evidence>
<sequence>MIEDNKKREKTVTLLKEIAGNFIRFEVDPKYMVTVHNADVSDSGRKVKYGISVFPKDKEKETLVLLSRKRGEMKKYMKEKTRLGILPHITFEADKSWELEMRIDELLK</sequence>
<accession>A0A2M8LAG2</accession>
<dbReference type="Gene3D" id="3.30.300.20">
    <property type="match status" value="1"/>
</dbReference>
<keyword evidence="1" id="KW-0690">Ribosome biogenesis</keyword>
<dbReference type="InterPro" id="IPR015946">
    <property type="entry name" value="KH_dom-like_a/b"/>
</dbReference>
<evidence type="ECO:0008006" key="4">
    <source>
        <dbReference type="Google" id="ProtNLM"/>
    </source>
</evidence>
<dbReference type="Proteomes" id="UP000230959">
    <property type="component" value="Unassembled WGS sequence"/>
</dbReference>